<dbReference type="GO" id="GO:0034475">
    <property type="term" value="P:U4 snRNA 3'-end processing"/>
    <property type="evidence" value="ECO:0007669"/>
    <property type="project" value="TreeGrafter"/>
</dbReference>
<dbReference type="CDD" id="cd10845">
    <property type="entry name" value="DSRM_RNAse_III_family"/>
    <property type="match status" value="1"/>
</dbReference>
<gene>
    <name evidence="9" type="primary">TDEL0B00490</name>
    <name evidence="9" type="ORF">TDEL_0B00490</name>
</gene>
<dbReference type="InParanoid" id="G8ZNI4"/>
<dbReference type="Gene3D" id="1.10.1520.10">
    <property type="entry name" value="Ribonuclease III domain"/>
    <property type="match status" value="1"/>
</dbReference>
<evidence type="ECO:0000256" key="4">
    <source>
        <dbReference type="ARBA" id="ARBA00022884"/>
    </source>
</evidence>
<dbReference type="PANTHER" id="PTHR11207:SF0">
    <property type="entry name" value="RIBONUCLEASE 3"/>
    <property type="match status" value="1"/>
</dbReference>
<name>G8ZNI4_TORDE</name>
<dbReference type="GO" id="GO:0003723">
    <property type="term" value="F:RNA binding"/>
    <property type="evidence" value="ECO:0007669"/>
    <property type="project" value="UniProtKB-UniRule"/>
</dbReference>
<dbReference type="SMART" id="SM00358">
    <property type="entry name" value="DSRM"/>
    <property type="match status" value="2"/>
</dbReference>
<evidence type="ECO:0000256" key="6">
    <source>
        <dbReference type="SAM" id="MobiDB-lite"/>
    </source>
</evidence>
<dbReference type="GO" id="GO:0005654">
    <property type="term" value="C:nucleoplasm"/>
    <property type="evidence" value="ECO:0007669"/>
    <property type="project" value="TreeGrafter"/>
</dbReference>
<dbReference type="Gene3D" id="3.30.160.20">
    <property type="match status" value="2"/>
</dbReference>
<dbReference type="HOGENOM" id="CLU_018453_0_0_1"/>
<dbReference type="Pfam" id="PF00636">
    <property type="entry name" value="Ribonuclease_3"/>
    <property type="match status" value="1"/>
</dbReference>
<evidence type="ECO:0000256" key="1">
    <source>
        <dbReference type="ARBA" id="ARBA00022722"/>
    </source>
</evidence>
<evidence type="ECO:0000313" key="9">
    <source>
        <dbReference type="EMBL" id="CCE90178.1"/>
    </source>
</evidence>
<dbReference type="STRING" id="1076872.G8ZNI4"/>
<feature type="compositionally biased region" description="Polar residues" evidence="6">
    <location>
        <begin position="552"/>
        <end position="563"/>
    </location>
</feature>
<evidence type="ECO:0000259" key="7">
    <source>
        <dbReference type="PROSITE" id="PS50137"/>
    </source>
</evidence>
<dbReference type="GeneID" id="11503285"/>
<dbReference type="PROSITE" id="PS50142">
    <property type="entry name" value="RNASE_3_2"/>
    <property type="match status" value="1"/>
</dbReference>
<evidence type="ECO:0000256" key="5">
    <source>
        <dbReference type="PROSITE-ProRule" id="PRU00266"/>
    </source>
</evidence>
<evidence type="ECO:0000259" key="8">
    <source>
        <dbReference type="PROSITE" id="PS50142"/>
    </source>
</evidence>
<feature type="domain" description="DRBM" evidence="7">
    <location>
        <begin position="263"/>
        <end position="328"/>
    </location>
</feature>
<evidence type="ECO:0000313" key="10">
    <source>
        <dbReference type="Proteomes" id="UP000005627"/>
    </source>
</evidence>
<organism evidence="9 10">
    <name type="scientific">Torulaspora delbrueckii</name>
    <name type="common">Yeast</name>
    <name type="synonym">Candida colliculosa</name>
    <dbReference type="NCBI Taxonomy" id="4950"/>
    <lineage>
        <taxon>Eukaryota</taxon>
        <taxon>Fungi</taxon>
        <taxon>Dikarya</taxon>
        <taxon>Ascomycota</taxon>
        <taxon>Saccharomycotina</taxon>
        <taxon>Saccharomycetes</taxon>
        <taxon>Saccharomycetales</taxon>
        <taxon>Saccharomycetaceae</taxon>
        <taxon>Torulaspora</taxon>
    </lineage>
</organism>
<dbReference type="PANTHER" id="PTHR11207">
    <property type="entry name" value="RIBONUCLEASE III"/>
    <property type="match status" value="1"/>
</dbReference>
<dbReference type="GO" id="GO:0006364">
    <property type="term" value="P:rRNA processing"/>
    <property type="evidence" value="ECO:0007669"/>
    <property type="project" value="TreeGrafter"/>
</dbReference>
<dbReference type="OrthoDB" id="2392202at2759"/>
<dbReference type="CDD" id="cd00593">
    <property type="entry name" value="RIBOc"/>
    <property type="match status" value="1"/>
</dbReference>
<evidence type="ECO:0000256" key="3">
    <source>
        <dbReference type="ARBA" id="ARBA00022801"/>
    </source>
</evidence>
<feature type="domain" description="DRBM" evidence="7">
    <location>
        <begin position="600"/>
        <end position="657"/>
    </location>
</feature>
<feature type="region of interest" description="Disordered" evidence="6">
    <location>
        <begin position="539"/>
        <end position="563"/>
    </location>
</feature>
<dbReference type="InterPro" id="IPR014720">
    <property type="entry name" value="dsRBD_dom"/>
</dbReference>
<keyword evidence="1" id="KW-0540">Nuclease</keyword>
<protein>
    <recommendedName>
        <fullName evidence="11">RNase III domain-containing protein</fullName>
    </recommendedName>
</protein>
<dbReference type="GO" id="GO:0004525">
    <property type="term" value="F:ribonuclease III activity"/>
    <property type="evidence" value="ECO:0007669"/>
    <property type="project" value="InterPro"/>
</dbReference>
<dbReference type="PROSITE" id="PS50137">
    <property type="entry name" value="DS_RBD"/>
    <property type="match status" value="2"/>
</dbReference>
<keyword evidence="3" id="KW-0378">Hydrolase</keyword>
<dbReference type="KEGG" id="tdl:TDEL_0B00490"/>
<evidence type="ECO:0000256" key="2">
    <source>
        <dbReference type="ARBA" id="ARBA00022759"/>
    </source>
</evidence>
<dbReference type="AlphaFoldDB" id="G8ZNI4"/>
<dbReference type="Pfam" id="PF20860">
    <property type="entry name" value="Dicers_N"/>
    <property type="match status" value="1"/>
</dbReference>
<proteinExistence type="predicted"/>
<dbReference type="RefSeq" id="XP_003679389.1">
    <property type="nucleotide sequence ID" value="XM_003679341.1"/>
</dbReference>
<dbReference type="Proteomes" id="UP000005627">
    <property type="component" value="Chromosome 2"/>
</dbReference>
<keyword evidence="2" id="KW-0255">Endonuclease</keyword>
<accession>G8ZNI4</accession>
<dbReference type="SMART" id="SM00535">
    <property type="entry name" value="RIBOc"/>
    <property type="match status" value="1"/>
</dbReference>
<reference evidence="9 10" key="1">
    <citation type="journal article" date="2011" name="Proc. Natl. Acad. Sci. U.S.A.">
        <title>Evolutionary erosion of yeast sex chromosomes by mating-type switching accidents.</title>
        <authorList>
            <person name="Gordon J.L."/>
            <person name="Armisen D."/>
            <person name="Proux-Wera E."/>
            <person name="Oheigeartaigh S.S."/>
            <person name="Byrne K.P."/>
            <person name="Wolfe K.H."/>
        </authorList>
    </citation>
    <scope>NUCLEOTIDE SEQUENCE [LARGE SCALE GENOMIC DNA]</scope>
    <source>
        <strain evidence="10">ATCC 10662 / CBS 1146 / NBRC 0425 / NCYC 2629 / NRRL Y-866</strain>
    </source>
</reference>
<dbReference type="eggNOG" id="KOG1817">
    <property type="taxonomic scope" value="Eukaryota"/>
</dbReference>
<evidence type="ECO:0008006" key="11">
    <source>
        <dbReference type="Google" id="ProtNLM"/>
    </source>
</evidence>
<feature type="domain" description="RNase III" evidence="8">
    <location>
        <begin position="93"/>
        <end position="229"/>
    </location>
</feature>
<dbReference type="InterPro" id="IPR048504">
    <property type="entry name" value="Dicers-like_N"/>
</dbReference>
<dbReference type="EMBL" id="HE616743">
    <property type="protein sequence ID" value="CCE90178.1"/>
    <property type="molecule type" value="Genomic_DNA"/>
</dbReference>
<dbReference type="InterPro" id="IPR000999">
    <property type="entry name" value="RNase_III_dom"/>
</dbReference>
<dbReference type="PROSITE" id="PS00517">
    <property type="entry name" value="RNASE_3_1"/>
    <property type="match status" value="1"/>
</dbReference>
<sequence length="695" mass="76562">MRRNQDRNGDATSAAMLRRYSKLRSACNALQEAVKVINENALNAEEISQLSKSDIELERAIADSPAILVSKYINEVHYGISNVFQHYKFEEGAPNVDRVVKYPVVSNAYLENLAFLHRSCSSMNVHVTEVDRAVATNERLEFLGDSWLGAFVSYTLYKKYPYANEGSLSKMRSAIVNNVNLAKWCKQVGFDERLRGNIPKMVNKLKDMTSKYHADCFEAYVGALVVDKYSIEFGEIVDWIEDLSEEVFREMGTKMIKEPMNKNAKHELATLLTCNKVGAKLEYQRLNSTSPFKVEVKLGDISLATGEGSSIKEAEQRAAMKALLDTSKIKTYSFYELDDLQIEDAQVEKADLLLANSERSTSSLEIDNSDKVEIELISEELPQKLPAEVSFADVAKKDGNETRANGGFPQGQVADIVEQILGKLKDTVVTSVTAVMNENGLIDQQVSNQVQEPAIAPSQAVSQQYIPRWQASTQNAPVRVTNLPANTWSQATPVSVAPQNAQARDVFRQYSSSQKNSTQNFTAESVPVKKVLAAQPQADIAASAPPPAQSALTQPNTSSQTAARQYPVALSDSPVAYNKPAEGVSAQAAGHSDQLHVDASSKQELYAYLGQRGFRPYYETKSEGLQSFSSDCMIQGFNIILGSGRASSKKQAEQIAAYFGFRSESLKEFLENPAYLSALCSSIGLKGSVCPKRQC</sequence>
<keyword evidence="10" id="KW-1185">Reference proteome</keyword>
<dbReference type="SUPFAM" id="SSF69065">
    <property type="entry name" value="RNase III domain-like"/>
    <property type="match status" value="1"/>
</dbReference>
<keyword evidence="4 5" id="KW-0694">RNA-binding</keyword>
<dbReference type="SUPFAM" id="SSF54768">
    <property type="entry name" value="dsRNA-binding domain-like"/>
    <property type="match status" value="2"/>
</dbReference>
<dbReference type="Gene3D" id="1.20.1270.260">
    <property type="match status" value="1"/>
</dbReference>
<dbReference type="InterPro" id="IPR036389">
    <property type="entry name" value="RNase_III_sf"/>
</dbReference>
<dbReference type="InterPro" id="IPR048505">
    <property type="entry name" value="Dicers-like_N_sf"/>
</dbReference>
<dbReference type="Pfam" id="PF00035">
    <property type="entry name" value="dsrm"/>
    <property type="match status" value="2"/>
</dbReference>
<dbReference type="GO" id="GO:0006369">
    <property type="term" value="P:termination of RNA polymerase II transcription"/>
    <property type="evidence" value="ECO:0007669"/>
    <property type="project" value="TreeGrafter"/>
</dbReference>